<keyword evidence="2" id="KW-1185">Reference proteome</keyword>
<protein>
    <submittedName>
        <fullName evidence="1">Uncharacterized protein</fullName>
    </submittedName>
</protein>
<evidence type="ECO:0000313" key="2">
    <source>
        <dbReference type="Proteomes" id="UP000299102"/>
    </source>
</evidence>
<accession>A0A4C1WVU3</accession>
<proteinExistence type="predicted"/>
<dbReference type="EMBL" id="BGZK01000654">
    <property type="protein sequence ID" value="GBP54752.1"/>
    <property type="molecule type" value="Genomic_DNA"/>
</dbReference>
<name>A0A4C1WVU3_EUMVA</name>
<reference evidence="1 2" key="1">
    <citation type="journal article" date="2019" name="Commun. Biol.">
        <title>The bagworm genome reveals a unique fibroin gene that provides high tensile strength.</title>
        <authorList>
            <person name="Kono N."/>
            <person name="Nakamura H."/>
            <person name="Ohtoshi R."/>
            <person name="Tomita M."/>
            <person name="Numata K."/>
            <person name="Arakawa K."/>
        </authorList>
    </citation>
    <scope>NUCLEOTIDE SEQUENCE [LARGE SCALE GENOMIC DNA]</scope>
</reference>
<evidence type="ECO:0000313" key="1">
    <source>
        <dbReference type="EMBL" id="GBP54752.1"/>
    </source>
</evidence>
<sequence>MYVYALVPDRGCVFYPILETSDSGKSKGWKSEELTLLCDIFALGGHRGFEYACASVLVLHRTRSIHLRFTNYINDYSNIYDDRFAVAFAFDKRKTASAGRKQNWIAGVREGVIATAFNLENTA</sequence>
<gene>
    <name evidence="1" type="ORF">EVAR_90035_1</name>
</gene>
<dbReference type="AlphaFoldDB" id="A0A4C1WVU3"/>
<comment type="caution">
    <text evidence="1">The sequence shown here is derived from an EMBL/GenBank/DDBJ whole genome shotgun (WGS) entry which is preliminary data.</text>
</comment>
<organism evidence="1 2">
    <name type="scientific">Eumeta variegata</name>
    <name type="common">Bagworm moth</name>
    <name type="synonym">Eumeta japonica</name>
    <dbReference type="NCBI Taxonomy" id="151549"/>
    <lineage>
        <taxon>Eukaryota</taxon>
        <taxon>Metazoa</taxon>
        <taxon>Ecdysozoa</taxon>
        <taxon>Arthropoda</taxon>
        <taxon>Hexapoda</taxon>
        <taxon>Insecta</taxon>
        <taxon>Pterygota</taxon>
        <taxon>Neoptera</taxon>
        <taxon>Endopterygota</taxon>
        <taxon>Lepidoptera</taxon>
        <taxon>Glossata</taxon>
        <taxon>Ditrysia</taxon>
        <taxon>Tineoidea</taxon>
        <taxon>Psychidae</taxon>
        <taxon>Oiketicinae</taxon>
        <taxon>Eumeta</taxon>
    </lineage>
</organism>
<dbReference type="Proteomes" id="UP000299102">
    <property type="component" value="Unassembled WGS sequence"/>
</dbReference>